<dbReference type="EMBL" id="PFGC01000040">
    <property type="protein sequence ID" value="PIW36804.1"/>
    <property type="molecule type" value="Genomic_DNA"/>
</dbReference>
<proteinExistence type="predicted"/>
<protein>
    <recommendedName>
        <fullName evidence="3">YtxH domain-containing protein</fullName>
    </recommendedName>
</protein>
<accession>A0A2M7H3L6</accession>
<comment type="caution">
    <text evidence="1">The sequence shown here is derived from an EMBL/GenBank/DDBJ whole genome shotgun (WGS) entry which is preliminary data.</text>
</comment>
<dbReference type="AlphaFoldDB" id="A0A2M7H3L6"/>
<evidence type="ECO:0000313" key="2">
    <source>
        <dbReference type="Proteomes" id="UP000230292"/>
    </source>
</evidence>
<gene>
    <name evidence="1" type="ORF">COW24_03515</name>
</gene>
<organism evidence="1 2">
    <name type="scientific">Candidatus Kerfeldbacteria bacterium CG15_BIG_FIL_POST_REV_8_21_14_020_45_12</name>
    <dbReference type="NCBI Taxonomy" id="2014247"/>
    <lineage>
        <taxon>Bacteria</taxon>
        <taxon>Candidatus Kerfeldiibacteriota</taxon>
    </lineage>
</organism>
<evidence type="ECO:0000313" key="1">
    <source>
        <dbReference type="EMBL" id="PIW36804.1"/>
    </source>
</evidence>
<sequence length="120" mass="13185">MAQKKKAVSKSSKAVKKTSKFLLGAGVAAAVAGGVVAFITQTKRGQQMAKKGREHATEIAKKVAVETENMKKVSREHYEEIVDNVVAQYQKQKKVTAAVAKELSAELKKEWTKVRKELSK</sequence>
<evidence type="ECO:0008006" key="3">
    <source>
        <dbReference type="Google" id="ProtNLM"/>
    </source>
</evidence>
<name>A0A2M7H3L6_9BACT</name>
<reference evidence="1 2" key="1">
    <citation type="submission" date="2017-09" db="EMBL/GenBank/DDBJ databases">
        <title>Depth-based differentiation of microbial function through sediment-hosted aquifers and enrichment of novel symbionts in the deep terrestrial subsurface.</title>
        <authorList>
            <person name="Probst A.J."/>
            <person name="Ladd B."/>
            <person name="Jarett J.K."/>
            <person name="Geller-Mcgrath D.E."/>
            <person name="Sieber C.M."/>
            <person name="Emerson J.B."/>
            <person name="Anantharaman K."/>
            <person name="Thomas B.C."/>
            <person name="Malmstrom R."/>
            <person name="Stieglmeier M."/>
            <person name="Klingl A."/>
            <person name="Woyke T."/>
            <person name="Ryan C.M."/>
            <person name="Banfield J.F."/>
        </authorList>
    </citation>
    <scope>NUCLEOTIDE SEQUENCE [LARGE SCALE GENOMIC DNA]</scope>
    <source>
        <strain evidence="1">CG15_BIG_FIL_POST_REV_8_21_14_020_45_12</strain>
    </source>
</reference>
<dbReference type="Proteomes" id="UP000230292">
    <property type="component" value="Unassembled WGS sequence"/>
</dbReference>